<protein>
    <recommendedName>
        <fullName evidence="2">Nitroreductase family deazaflavin-dependent oxidoreductase</fullName>
    </recommendedName>
</protein>
<dbReference type="Gene3D" id="2.30.110.10">
    <property type="entry name" value="Electron Transport, Fmn-binding Protein, Chain A"/>
    <property type="match status" value="1"/>
</dbReference>
<dbReference type="NCBIfam" id="TIGR00026">
    <property type="entry name" value="hi_GC_TIGR00026"/>
    <property type="match status" value="1"/>
</dbReference>
<sequence>MGAFDFKAKPKGFFKWLLHVPTWLYRARLGFAFSKRFLMIEHRGRRSGNLYRTVLEVAGRNPEANEWIVTSGTGPNADWYRNIAAGGVDGVWIGSKRHHANVRFLDPTEAAGVMRRYEQEHPKTAAKLMESMGVSHDGTDEGRIEMMTKIPMVAIAIT</sequence>
<evidence type="ECO:0008006" key="2">
    <source>
        <dbReference type="Google" id="ProtNLM"/>
    </source>
</evidence>
<name>A0A3B0RBP4_9ZZZZ</name>
<organism evidence="1">
    <name type="scientific">hydrothermal vent metagenome</name>
    <dbReference type="NCBI Taxonomy" id="652676"/>
    <lineage>
        <taxon>unclassified sequences</taxon>
        <taxon>metagenomes</taxon>
        <taxon>ecological metagenomes</taxon>
    </lineage>
</organism>
<proteinExistence type="predicted"/>
<dbReference type="EMBL" id="UOEI01000041">
    <property type="protein sequence ID" value="VAV90520.1"/>
    <property type="molecule type" value="Genomic_DNA"/>
</dbReference>
<dbReference type="InterPro" id="IPR004378">
    <property type="entry name" value="F420H2_quin_Rdtase"/>
</dbReference>
<accession>A0A3B0RBP4</accession>
<dbReference type="AlphaFoldDB" id="A0A3B0RBP4"/>
<dbReference type="InterPro" id="IPR012349">
    <property type="entry name" value="Split_barrel_FMN-bd"/>
</dbReference>
<dbReference type="Pfam" id="PF04075">
    <property type="entry name" value="F420H2_quin_red"/>
    <property type="match status" value="1"/>
</dbReference>
<gene>
    <name evidence="1" type="ORF">MNBD_ACTINO01-381</name>
</gene>
<reference evidence="1" key="1">
    <citation type="submission" date="2018-06" db="EMBL/GenBank/DDBJ databases">
        <authorList>
            <person name="Zhirakovskaya E."/>
        </authorList>
    </citation>
    <scope>NUCLEOTIDE SEQUENCE</scope>
</reference>
<dbReference type="GO" id="GO:0016491">
    <property type="term" value="F:oxidoreductase activity"/>
    <property type="evidence" value="ECO:0007669"/>
    <property type="project" value="InterPro"/>
</dbReference>
<evidence type="ECO:0000313" key="1">
    <source>
        <dbReference type="EMBL" id="VAV90520.1"/>
    </source>
</evidence>